<keyword evidence="8" id="KW-1185">Reference proteome</keyword>
<feature type="transmembrane region" description="Helical" evidence="6">
    <location>
        <begin position="34"/>
        <end position="61"/>
    </location>
</feature>
<gene>
    <name evidence="7" type="ORF">OIU84_003456</name>
</gene>
<keyword evidence="4 6" id="KW-1133">Transmembrane helix</keyword>
<dbReference type="InterPro" id="IPR018456">
    <property type="entry name" value="PTR2_symporter_CS"/>
</dbReference>
<dbReference type="PROSITE" id="PS01022">
    <property type="entry name" value="PTR2_1"/>
    <property type="match status" value="1"/>
</dbReference>
<keyword evidence="5 6" id="KW-0472">Membrane</keyword>
<evidence type="ECO:0000256" key="1">
    <source>
        <dbReference type="ARBA" id="ARBA00004141"/>
    </source>
</evidence>
<dbReference type="EMBL" id="JAPFFJ010000012">
    <property type="protein sequence ID" value="KAJ6414460.1"/>
    <property type="molecule type" value="Genomic_DNA"/>
</dbReference>
<keyword evidence="3 6" id="KW-0812">Transmembrane</keyword>
<comment type="subcellular location">
    <subcellularLocation>
        <location evidence="1">Membrane</location>
        <topology evidence="1">Multi-pass membrane protein</topology>
    </subcellularLocation>
</comment>
<evidence type="ECO:0000256" key="5">
    <source>
        <dbReference type="ARBA" id="ARBA00023136"/>
    </source>
</evidence>
<evidence type="ECO:0000256" key="3">
    <source>
        <dbReference type="ARBA" id="ARBA00022692"/>
    </source>
</evidence>
<feature type="transmembrane region" description="Helical" evidence="6">
    <location>
        <begin position="171"/>
        <end position="193"/>
    </location>
</feature>
<comment type="similarity">
    <text evidence="2">Belongs to the major facilitator superfamily. Proton-dependent oligopeptide transporter (POT/PTR) (TC 2.A.17) family.</text>
</comment>
<evidence type="ECO:0000256" key="4">
    <source>
        <dbReference type="ARBA" id="ARBA00022989"/>
    </source>
</evidence>
<evidence type="ECO:0000256" key="2">
    <source>
        <dbReference type="ARBA" id="ARBA00005982"/>
    </source>
</evidence>
<proteinExistence type="inferred from homology"/>
<feature type="transmembrane region" description="Helical" evidence="6">
    <location>
        <begin position="73"/>
        <end position="94"/>
    </location>
</feature>
<comment type="caution">
    <text evidence="7">The sequence shown here is derived from an EMBL/GenBank/DDBJ whole genome shotgun (WGS) entry which is preliminary data.</text>
</comment>
<dbReference type="InterPro" id="IPR000109">
    <property type="entry name" value="POT_fam"/>
</dbReference>
<dbReference type="InterPro" id="IPR036259">
    <property type="entry name" value="MFS_trans_sf"/>
</dbReference>
<evidence type="ECO:0000313" key="7">
    <source>
        <dbReference type="EMBL" id="KAJ6414460.1"/>
    </source>
</evidence>
<dbReference type="GO" id="GO:0016020">
    <property type="term" value="C:membrane"/>
    <property type="evidence" value="ECO:0007669"/>
    <property type="project" value="UniProtKB-SubCell"/>
</dbReference>
<feature type="transmembrane region" description="Helical" evidence="6">
    <location>
        <begin position="146"/>
        <end position="165"/>
    </location>
</feature>
<accession>A0AAD6P310</accession>
<evidence type="ECO:0000256" key="6">
    <source>
        <dbReference type="SAM" id="Phobius"/>
    </source>
</evidence>
<dbReference type="AlphaFoldDB" id="A0AAD6P310"/>
<dbReference type="Pfam" id="PF00854">
    <property type="entry name" value="PTR2"/>
    <property type="match status" value="1"/>
</dbReference>
<dbReference type="GO" id="GO:0022857">
    <property type="term" value="F:transmembrane transporter activity"/>
    <property type="evidence" value="ECO:0007669"/>
    <property type="project" value="InterPro"/>
</dbReference>
<protein>
    <submittedName>
        <fullName evidence="7">Uncharacterized protein</fullName>
    </submittedName>
</protein>
<dbReference type="SUPFAM" id="SSF103473">
    <property type="entry name" value="MFS general substrate transporter"/>
    <property type="match status" value="1"/>
</dbReference>
<sequence length="359" mass="39757">MDVIVAPITTQNGQEQSKVVSTLRKPSKGGWNSAIFIIFVEVTLRFAYYGLAAIFPIFGAILADSLLGRFKTIILASAIYFLGMILLTLAVSVIPTHYREAVFFTALYILAFGEGGHKPCVQTFAADQFDEEKPEEKAAKSSFFNWWYLGIVAGASSAVLLVIYIQDNVGWTAGFGMLTGALGVALFIFLAGIKRYRKQAPVKSPFTMVAQVFVAAMRKRRVIETQQGLGICYDAGGTDVEGQPVNSRTLAATNQYRFLDKAMIIDNLDASSKPRNPWRLCSLNQVEEVKLVLRLLPIWSTGILLGDNLNRAHVDYFYWVLAVLSALNFCVYLWIASGFVYKKVEGEEPQQGKGLDLDM</sequence>
<dbReference type="Proteomes" id="UP001162972">
    <property type="component" value="Chromosome 3"/>
</dbReference>
<feature type="transmembrane region" description="Helical" evidence="6">
    <location>
        <begin position="316"/>
        <end position="335"/>
    </location>
</feature>
<reference evidence="7 8" key="1">
    <citation type="journal article" date="2023" name="Int. J. Mol. Sci.">
        <title>De Novo Assembly and Annotation of 11 Diverse Shrub Willow (Salix) Genomes Reveals Novel Gene Organization in Sex-Linked Regions.</title>
        <authorList>
            <person name="Hyden B."/>
            <person name="Feng K."/>
            <person name="Yates T.B."/>
            <person name="Jawdy S."/>
            <person name="Cereghino C."/>
            <person name="Smart L.B."/>
            <person name="Muchero W."/>
        </authorList>
    </citation>
    <scope>NUCLEOTIDE SEQUENCE [LARGE SCALE GENOMIC DNA]</scope>
    <source>
        <tissue evidence="7">Shoot tip</tissue>
    </source>
</reference>
<evidence type="ECO:0000313" key="8">
    <source>
        <dbReference type="Proteomes" id="UP001162972"/>
    </source>
</evidence>
<dbReference type="PANTHER" id="PTHR11654">
    <property type="entry name" value="OLIGOPEPTIDE TRANSPORTER-RELATED"/>
    <property type="match status" value="1"/>
</dbReference>
<dbReference type="GO" id="GO:0006857">
    <property type="term" value="P:oligopeptide transport"/>
    <property type="evidence" value="ECO:0007669"/>
    <property type="project" value="InterPro"/>
</dbReference>
<dbReference type="Gene3D" id="1.20.1250.20">
    <property type="entry name" value="MFS general substrate transporter like domains"/>
    <property type="match status" value="2"/>
</dbReference>
<name>A0AAD6P310_9ROSI</name>
<organism evidence="7 8">
    <name type="scientific">Salix udensis</name>
    <dbReference type="NCBI Taxonomy" id="889485"/>
    <lineage>
        <taxon>Eukaryota</taxon>
        <taxon>Viridiplantae</taxon>
        <taxon>Streptophyta</taxon>
        <taxon>Embryophyta</taxon>
        <taxon>Tracheophyta</taxon>
        <taxon>Spermatophyta</taxon>
        <taxon>Magnoliopsida</taxon>
        <taxon>eudicotyledons</taxon>
        <taxon>Gunneridae</taxon>
        <taxon>Pentapetalae</taxon>
        <taxon>rosids</taxon>
        <taxon>fabids</taxon>
        <taxon>Malpighiales</taxon>
        <taxon>Salicaceae</taxon>
        <taxon>Saliceae</taxon>
        <taxon>Salix</taxon>
    </lineage>
</organism>